<dbReference type="Proteomes" id="UP000000714">
    <property type="component" value="Segment"/>
</dbReference>
<evidence type="ECO:0000313" key="2">
    <source>
        <dbReference type="Proteomes" id="UP000000714"/>
    </source>
</evidence>
<sequence length="57" mass="6729">MRYAVKVFDHGKVFFFKTFGTRSEADYFKNTVVSQTNHDAVVYKIELTLVEEEYEEA</sequence>
<accession>A6MAI1</accession>
<gene>
    <name evidence="1" type="ORF">KSY1p116</name>
</gene>
<protein>
    <submittedName>
        <fullName evidence="1">Gp116</fullName>
    </submittedName>
</protein>
<dbReference type="EMBL" id="DQ535032">
    <property type="protein sequence ID" value="ABG21659.1"/>
    <property type="molecule type" value="Genomic_DNA"/>
</dbReference>
<reference evidence="1 2" key="1">
    <citation type="journal article" date="2007" name="Virology">
        <title>KSY1, a lactococcal phage with a T7-like transcription.</title>
        <authorList>
            <person name="Chopin A."/>
            <person name="Deveau H."/>
            <person name="Ehrlich S.D."/>
            <person name="Moineau S."/>
            <person name="Chopin M.C."/>
        </authorList>
    </citation>
    <scope>NUCLEOTIDE SEQUENCE</scope>
</reference>
<evidence type="ECO:0000313" key="1">
    <source>
        <dbReference type="EMBL" id="ABG21659.1"/>
    </source>
</evidence>
<organism evidence="1 2">
    <name type="scientific">Lactococcus phage KSY1</name>
    <dbReference type="NCBI Taxonomy" id="2913972"/>
    <lineage>
        <taxon>Viruses</taxon>
        <taxon>Duplodnaviria</taxon>
        <taxon>Heunggongvirae</taxon>
        <taxon>Uroviricota</taxon>
        <taxon>Caudoviricetes</taxon>
        <taxon>Chopinvirus</taxon>
        <taxon>Chopinvirus KSY1</taxon>
    </lineage>
</organism>
<dbReference type="KEGG" id="vg:5602009"/>
<keyword evidence="2" id="KW-1185">Reference proteome</keyword>
<dbReference type="RefSeq" id="YP_001469115.1">
    <property type="nucleotide sequence ID" value="NC_009817.1"/>
</dbReference>
<name>A6MAI1_9CAUD</name>
<proteinExistence type="predicted"/>
<dbReference type="GeneID" id="5602009"/>